<dbReference type="PANTHER" id="PTHR30288">
    <property type="entry name" value="FLAGELLAR CAP/ASSEMBLY PROTEIN FLID"/>
    <property type="match status" value="1"/>
</dbReference>
<reference evidence="8" key="2">
    <citation type="submission" date="2021-04" db="EMBL/GenBank/DDBJ databases">
        <authorList>
            <person name="Karlyshev A.V."/>
        </authorList>
    </citation>
    <scope>NUCLEOTIDE SEQUENCE</scope>
    <source>
        <strain evidence="8">LMG 29479</strain>
    </source>
</reference>
<accession>A0A8J8AZ09</accession>
<evidence type="ECO:0000259" key="6">
    <source>
        <dbReference type="Pfam" id="PF02465"/>
    </source>
</evidence>
<gene>
    <name evidence="8" type="primary">fliD</name>
    <name evidence="9" type="ORF">KB893_008660</name>
    <name evidence="8" type="ORF">KB893_12080</name>
</gene>
<keyword evidence="5" id="KW-0964">Secreted</keyword>
<sequence>MAISSGTGIATGLDYSTLIPSLVAGERAPAANRITRLQSQTNTTLSALGTVTSAFDKLNTALEKLTAANALDTRSVSVAKGSGDKDIVSASVANGATVGSYSVDVQQLASAHKLASAGVDAEAALGGGTFTLAVGDKSVEVTLDAAASTPAELRDRINEAAGELGVTASLVTADDGVHLVLTSGKAGAENAISVTADTGNTALDAVFSGMTEKAPARDSIVVVDGLTRTSPSNSVADLIPGATLELKAVGTTEVNVTANTSGATSLMQSFVTAYNAAVTAIGSTTKYNAETQTAAALTGDAQMRGAASQLRTVLSEALGNAAAMGLDSKTLGVSTNLDGTIKFDSAAFTKAMADSPAAVQNMLTGDDGLATGLTKVLEGYVGDDGAFKLRTDGLKDQLKGYDKQLTDLDTRMEAVQARYEAQFTALETLVGTMSSTSSYLAQQLALLASSS</sequence>
<dbReference type="Proteomes" id="UP000675747">
    <property type="component" value="Unassembled WGS sequence"/>
</dbReference>
<keyword evidence="8" id="KW-0966">Cell projection</keyword>
<keyword evidence="8" id="KW-0969">Cilium</keyword>
<dbReference type="InterPro" id="IPR010809">
    <property type="entry name" value="FliD_C"/>
</dbReference>
<evidence type="ECO:0000256" key="5">
    <source>
        <dbReference type="RuleBase" id="RU362066"/>
    </source>
</evidence>
<name>A0A8J8AZ09_9GAMM</name>
<dbReference type="EMBL" id="JAGQFT020000005">
    <property type="protein sequence ID" value="MBS7457206.1"/>
    <property type="molecule type" value="Genomic_DNA"/>
</dbReference>
<keyword evidence="10" id="KW-1185">Reference proteome</keyword>
<keyword evidence="3" id="KW-0175">Coiled coil</keyword>
<dbReference type="InterPro" id="IPR003481">
    <property type="entry name" value="FliD_N"/>
</dbReference>
<evidence type="ECO:0000256" key="2">
    <source>
        <dbReference type="ARBA" id="ARBA00011255"/>
    </source>
</evidence>
<organism evidence="8">
    <name type="scientific">Coralloluteibacterium stylophorae</name>
    <dbReference type="NCBI Taxonomy" id="1776034"/>
    <lineage>
        <taxon>Bacteria</taxon>
        <taxon>Pseudomonadati</taxon>
        <taxon>Pseudomonadota</taxon>
        <taxon>Gammaproteobacteria</taxon>
        <taxon>Lysobacterales</taxon>
        <taxon>Lysobacteraceae</taxon>
        <taxon>Coralloluteibacterium</taxon>
    </lineage>
</organism>
<dbReference type="GO" id="GO:0009421">
    <property type="term" value="C:bacterial-type flagellum filament cap"/>
    <property type="evidence" value="ECO:0007669"/>
    <property type="project" value="InterPro"/>
</dbReference>
<evidence type="ECO:0000313" key="8">
    <source>
        <dbReference type="EMBL" id="MBR0563244.1"/>
    </source>
</evidence>
<dbReference type="Pfam" id="PF07196">
    <property type="entry name" value="Flagellin_IN"/>
    <property type="match status" value="1"/>
</dbReference>
<evidence type="ECO:0000313" key="10">
    <source>
        <dbReference type="Proteomes" id="UP000675747"/>
    </source>
</evidence>
<dbReference type="GO" id="GO:0071973">
    <property type="term" value="P:bacterial-type flagellum-dependent cell motility"/>
    <property type="evidence" value="ECO:0007669"/>
    <property type="project" value="TreeGrafter"/>
</dbReference>
<comment type="similarity">
    <text evidence="1 5">Belongs to the FliD family.</text>
</comment>
<protein>
    <recommendedName>
        <fullName evidence="5">Flagellar hook-associated protein 2</fullName>
        <shortName evidence="5">HAP2</shortName>
    </recommendedName>
    <alternativeName>
        <fullName evidence="5">Flagellar cap protein</fullName>
    </alternativeName>
</protein>
<proteinExistence type="inferred from homology"/>
<dbReference type="PANTHER" id="PTHR30288:SF0">
    <property type="entry name" value="FLAGELLAR HOOK-ASSOCIATED PROTEIN 2"/>
    <property type="match status" value="1"/>
</dbReference>
<dbReference type="InterPro" id="IPR040026">
    <property type="entry name" value="FliD"/>
</dbReference>
<feature type="domain" description="Flagellar hook-associated protein 2 C-terminal" evidence="7">
    <location>
        <begin position="216"/>
        <end position="434"/>
    </location>
</feature>
<dbReference type="GO" id="GO:0009424">
    <property type="term" value="C:bacterial-type flagellum hook"/>
    <property type="evidence" value="ECO:0007669"/>
    <property type="project" value="UniProtKB-UniRule"/>
</dbReference>
<evidence type="ECO:0000256" key="3">
    <source>
        <dbReference type="ARBA" id="ARBA00023054"/>
    </source>
</evidence>
<dbReference type="EMBL" id="JAGQFT010000112">
    <property type="protein sequence ID" value="MBR0563244.1"/>
    <property type="molecule type" value="Genomic_DNA"/>
</dbReference>
<evidence type="ECO:0000259" key="7">
    <source>
        <dbReference type="Pfam" id="PF07195"/>
    </source>
</evidence>
<evidence type="ECO:0000313" key="9">
    <source>
        <dbReference type="EMBL" id="MBS7457206.1"/>
    </source>
</evidence>
<comment type="subcellular location">
    <subcellularLocation>
        <location evidence="5">Secreted</location>
    </subcellularLocation>
    <subcellularLocation>
        <location evidence="5">Bacterial flagellum</location>
    </subcellularLocation>
</comment>
<evidence type="ECO:0000256" key="1">
    <source>
        <dbReference type="ARBA" id="ARBA00009764"/>
    </source>
</evidence>
<dbReference type="Pfam" id="PF02465">
    <property type="entry name" value="FliD_N"/>
    <property type="match status" value="1"/>
</dbReference>
<comment type="function">
    <text evidence="5">Required for morphogenesis and for the elongation of the flagellar filament by facilitating polymerization of the flagellin monomers at the tip of growing filament. Forms a capping structure, which prevents flagellin subunits (transported through the central channel of the flagellum) from leaking out without polymerization at the distal end.</text>
</comment>
<dbReference type="GO" id="GO:0005576">
    <property type="term" value="C:extracellular region"/>
    <property type="evidence" value="ECO:0007669"/>
    <property type="project" value="UniProtKB-SubCell"/>
</dbReference>
<comment type="subunit">
    <text evidence="2 5">Homopentamer.</text>
</comment>
<comment type="caution">
    <text evidence="8">The sequence shown here is derived from an EMBL/GenBank/DDBJ whole genome shotgun (WGS) entry which is preliminary data.</text>
</comment>
<keyword evidence="8" id="KW-0282">Flagellum</keyword>
<keyword evidence="4 5" id="KW-0975">Bacterial flagellum</keyword>
<evidence type="ECO:0000256" key="4">
    <source>
        <dbReference type="ARBA" id="ARBA00023143"/>
    </source>
</evidence>
<feature type="domain" description="Flagellar hook-associated protein 2 N-terminal" evidence="6">
    <location>
        <begin position="11"/>
        <end position="112"/>
    </location>
</feature>
<dbReference type="GO" id="GO:0007155">
    <property type="term" value="P:cell adhesion"/>
    <property type="evidence" value="ECO:0007669"/>
    <property type="project" value="InterPro"/>
</dbReference>
<dbReference type="AlphaFoldDB" id="A0A8J8AZ09"/>
<dbReference type="Pfam" id="PF07195">
    <property type="entry name" value="FliD_C"/>
    <property type="match status" value="1"/>
</dbReference>
<dbReference type="RefSeq" id="WP_211927162.1">
    <property type="nucleotide sequence ID" value="NZ_JAGQFT020000005.1"/>
</dbReference>
<dbReference type="InterPro" id="IPR010810">
    <property type="entry name" value="Flagellin_hook_IN_motif"/>
</dbReference>
<reference evidence="9 10" key="1">
    <citation type="journal article" date="2021" name="Microbiol. Resour. Announc.">
        <title>Draft Genome Sequence of Coralloluteibacterium stylophorae LMG 29479T.</title>
        <authorList>
            <person name="Karlyshev A.V."/>
            <person name="Kudryashova E.B."/>
            <person name="Ariskina E.V."/>
            <person name="Conroy A.P."/>
            <person name="Abidueva E.Y."/>
        </authorList>
    </citation>
    <scope>NUCLEOTIDE SEQUENCE [LARGE SCALE GENOMIC DNA]</scope>
    <source>
        <strain evidence="9 10">LMG 29479</strain>
    </source>
</reference>